<dbReference type="Gene3D" id="3.40.33.10">
    <property type="entry name" value="CAP"/>
    <property type="match status" value="1"/>
</dbReference>
<dbReference type="InterPro" id="IPR014044">
    <property type="entry name" value="CAP_dom"/>
</dbReference>
<dbReference type="Proteomes" id="UP000290189">
    <property type="component" value="Unassembled WGS sequence"/>
</dbReference>
<geneLocation type="mitochondrion" evidence="4"/>
<evidence type="ECO:0000259" key="3">
    <source>
        <dbReference type="SMART" id="SM00198"/>
    </source>
</evidence>
<evidence type="ECO:0000313" key="5">
    <source>
        <dbReference type="Proteomes" id="UP000290189"/>
    </source>
</evidence>
<dbReference type="Pfam" id="PF00188">
    <property type="entry name" value="CAP"/>
    <property type="match status" value="1"/>
</dbReference>
<accession>A0A3P3YG87</accession>
<feature type="compositionally biased region" description="Polar residues" evidence="1">
    <location>
        <begin position="322"/>
        <end position="339"/>
    </location>
</feature>
<evidence type="ECO:0000313" key="4">
    <source>
        <dbReference type="EMBL" id="SPQ99197.1"/>
    </source>
</evidence>
<keyword evidence="2" id="KW-1133">Transmembrane helix</keyword>
<reference evidence="4 5" key="1">
    <citation type="submission" date="2018-03" db="EMBL/GenBank/DDBJ databases">
        <authorList>
            <person name="Fogelqvist J."/>
        </authorList>
    </citation>
    <scope>NUCLEOTIDE SEQUENCE [LARGE SCALE GENOMIC DNA]</scope>
</reference>
<keyword evidence="2" id="KW-0812">Transmembrane</keyword>
<sequence length="506" mass="52642">MDDIQVDRRSALKNLSGGDLESMRSAWAVLATATLLAVRLEALIAGVTPQQIVDLLNSARANVVPTAAHMVKLEWDDTLAAAAASYAATQCSAQFSGQGPSCPNCVSWTADAELPSYGSHGILDVIAGNFIAAKSQWPCTQSGSTLTCTCPQMPCWDDWNTVVNDAATAVGCGDKSAAACGWKYNIYVCAYNGWTSDAHPYTPSVTNSSCTQGTCPLAYPLCVNGLCTKPVTKTTTLGGRVSHKTTKGVPAAQKTTSRRIAAQQTSAHAPVTKKTTRGVNGSTSRKRTDGSVLNPVHVASSSRPGAPKSTMPTTLRRPLVTSQGNAHVSQPISTTGQVLSSRASSKAHSPSAGAEVRAASASNYSIVAGISNTVLYIIGAVALACCTATITTICMRKQAKHGTTFVPAVQHHYLTGDWRGSPMSIPPSLPGGSLAAPVAPVPMHPALLNPTAPEEPASSQSESPSGYPSAAAVPKSIRRLQKRGIAKDKFNQGAMTMTVSDGDTMF</sequence>
<evidence type="ECO:0000256" key="1">
    <source>
        <dbReference type="SAM" id="MobiDB-lite"/>
    </source>
</evidence>
<dbReference type="InterPro" id="IPR035940">
    <property type="entry name" value="CAP_sf"/>
</dbReference>
<organism evidence="4 5">
    <name type="scientific">Plasmodiophora brassicae</name>
    <name type="common">Clubroot disease agent</name>
    <dbReference type="NCBI Taxonomy" id="37360"/>
    <lineage>
        <taxon>Eukaryota</taxon>
        <taxon>Sar</taxon>
        <taxon>Rhizaria</taxon>
        <taxon>Endomyxa</taxon>
        <taxon>Phytomyxea</taxon>
        <taxon>Plasmodiophorida</taxon>
        <taxon>Plasmodiophoridae</taxon>
        <taxon>Plasmodiophora</taxon>
    </lineage>
</organism>
<keyword evidence="4" id="KW-0496">Mitochondrion</keyword>
<evidence type="ECO:0000256" key="2">
    <source>
        <dbReference type="SAM" id="Phobius"/>
    </source>
</evidence>
<feature type="transmembrane region" description="Helical" evidence="2">
    <location>
        <begin position="374"/>
        <end position="395"/>
    </location>
</feature>
<feature type="compositionally biased region" description="Low complexity" evidence="1">
    <location>
        <begin position="445"/>
        <end position="470"/>
    </location>
</feature>
<keyword evidence="2" id="KW-0472">Membrane</keyword>
<dbReference type="EMBL" id="OVEO01000011">
    <property type="protein sequence ID" value="SPQ99197.1"/>
    <property type="molecule type" value="Genomic_DNA"/>
</dbReference>
<feature type="compositionally biased region" description="Low complexity" evidence="1">
    <location>
        <begin position="340"/>
        <end position="350"/>
    </location>
</feature>
<feature type="region of interest" description="Disordered" evidence="1">
    <location>
        <begin position="445"/>
        <end position="473"/>
    </location>
</feature>
<protein>
    <recommendedName>
        <fullName evidence="3">SCP domain-containing protein</fullName>
    </recommendedName>
</protein>
<feature type="region of interest" description="Disordered" evidence="1">
    <location>
        <begin position="322"/>
        <end position="350"/>
    </location>
</feature>
<gene>
    <name evidence="4" type="ORF">PLBR_LOCUS6412</name>
</gene>
<dbReference type="AlphaFoldDB" id="A0A3P3YG87"/>
<dbReference type="SMART" id="SM00198">
    <property type="entry name" value="SCP"/>
    <property type="match status" value="1"/>
</dbReference>
<dbReference type="SUPFAM" id="SSF55797">
    <property type="entry name" value="PR-1-like"/>
    <property type="match status" value="1"/>
</dbReference>
<name>A0A3P3YG87_PLABS</name>
<feature type="region of interest" description="Disordered" evidence="1">
    <location>
        <begin position="237"/>
        <end position="290"/>
    </location>
</feature>
<feature type="domain" description="SCP" evidence="3">
    <location>
        <begin position="47"/>
        <end position="193"/>
    </location>
</feature>
<proteinExistence type="predicted"/>